<evidence type="ECO:0000313" key="9">
    <source>
        <dbReference type="EMBL" id="TYB32141.1"/>
    </source>
</evidence>
<keyword evidence="4 8" id="KW-0479">Metal-binding</keyword>
<comment type="caution">
    <text evidence="9">The sequence shown here is derived from an EMBL/GenBank/DDBJ whole genome shotgun (WGS) entry which is preliminary data.</text>
</comment>
<name>A0A5D0MKS9_9BACT</name>
<sequence>MKNLIKEIVETFGPSGREDDIREKIAGYMKAYVDEIKQDSMGNLICIKKGKGPKIMVAAHMDEIGVITTHITKKGFLRFSSVGGVSPVRCLYQRVVFENGVKGVIGTEPVDKLSKLDFDKLFIDIGAKDREEAQKMIKEGTFGAFTNQYDELNDLMVAKSMDDRIGCAVAIKAAEKLKKTDNEIYFVFTTQEEVGLRGAKVSAYNLEPDLGIAIDVTGSGDTPEAPKMPMKLRNGVAIKVKDSSVLVPKKVKDFFIQVAEKNHIDYQLEVLQYGGTDAGAINLTKSGIMAGVLSIPTRYIHSVSEVLAESDVKATVTLLTKILESDIKNLI</sequence>
<reference evidence="9" key="1">
    <citation type="submission" date="2019-08" db="EMBL/GenBank/DDBJ databases">
        <title>Genomic characterization of a novel candidate phylum (ARYD3) from a high temperature, high salinity tertiary oil reservoir in north central Oklahoma, USA.</title>
        <authorList>
            <person name="Youssef N.H."/>
            <person name="Yadav A."/>
            <person name="Elshahed M.S."/>
        </authorList>
    </citation>
    <scope>NUCLEOTIDE SEQUENCE [LARGE SCALE GENOMIC DNA]</scope>
    <source>
        <strain evidence="9">ARYD3</strain>
    </source>
</reference>
<gene>
    <name evidence="9" type="ORF">FXF47_00735</name>
</gene>
<comment type="cofactor">
    <cofactor evidence="8">
        <name>a divalent metal cation</name>
        <dbReference type="ChEBI" id="CHEBI:60240"/>
    </cofactor>
    <text evidence="8">Binds 2 divalent metal cations per subunit.</text>
</comment>
<dbReference type="GO" id="GO:0006508">
    <property type="term" value="P:proteolysis"/>
    <property type="evidence" value="ECO:0007669"/>
    <property type="project" value="UniProtKB-KW"/>
</dbReference>
<keyword evidence="5" id="KW-0378">Hydrolase</keyword>
<evidence type="ECO:0000256" key="8">
    <source>
        <dbReference type="PIRSR" id="PIRSR001123-2"/>
    </source>
</evidence>
<dbReference type="InterPro" id="IPR008007">
    <property type="entry name" value="Peptidase_M42"/>
</dbReference>
<dbReference type="SUPFAM" id="SSF101821">
    <property type="entry name" value="Aminopeptidase/glucanase lid domain"/>
    <property type="match status" value="1"/>
</dbReference>
<evidence type="ECO:0000256" key="4">
    <source>
        <dbReference type="ARBA" id="ARBA00022723"/>
    </source>
</evidence>
<dbReference type="PANTHER" id="PTHR32481:SF9">
    <property type="entry name" value="ENDOGLUCANASE"/>
    <property type="match status" value="1"/>
</dbReference>
<keyword evidence="2" id="KW-0031">Aminopeptidase</keyword>
<dbReference type="PIRSF" id="PIRSF001123">
    <property type="entry name" value="PepA_GA"/>
    <property type="match status" value="1"/>
</dbReference>
<dbReference type="Pfam" id="PF05343">
    <property type="entry name" value="Peptidase_M42"/>
    <property type="match status" value="1"/>
</dbReference>
<keyword evidence="3" id="KW-0645">Protease</keyword>
<evidence type="ECO:0000256" key="7">
    <source>
        <dbReference type="PIRSR" id="PIRSR001123-1"/>
    </source>
</evidence>
<feature type="binding site" evidence="8">
    <location>
        <position position="162"/>
    </location>
    <ligand>
        <name>Zn(2+)</name>
        <dbReference type="ChEBI" id="CHEBI:29105"/>
        <label>1</label>
    </ligand>
</feature>
<dbReference type="GO" id="GO:0004177">
    <property type="term" value="F:aminopeptidase activity"/>
    <property type="evidence" value="ECO:0007669"/>
    <property type="project" value="UniProtKB-UniRule"/>
</dbReference>
<dbReference type="EMBL" id="VSIX01000004">
    <property type="protein sequence ID" value="TYB32141.1"/>
    <property type="molecule type" value="Genomic_DNA"/>
</dbReference>
<feature type="binding site" evidence="8">
    <location>
        <position position="60"/>
    </location>
    <ligand>
        <name>Zn(2+)</name>
        <dbReference type="ChEBI" id="CHEBI:29105"/>
        <label>1</label>
    </ligand>
</feature>
<accession>A0A5D0MKS9</accession>
<feature type="binding site" evidence="8">
    <location>
        <position position="301"/>
    </location>
    <ligand>
        <name>Zn(2+)</name>
        <dbReference type="ChEBI" id="CHEBI:29105"/>
        <label>2</label>
    </ligand>
</feature>
<evidence type="ECO:0000256" key="5">
    <source>
        <dbReference type="ARBA" id="ARBA00022801"/>
    </source>
</evidence>
<dbReference type="GO" id="GO:0046872">
    <property type="term" value="F:metal ion binding"/>
    <property type="evidence" value="ECO:0007669"/>
    <property type="project" value="UniProtKB-UniRule"/>
</dbReference>
<dbReference type="Proteomes" id="UP000324143">
    <property type="component" value="Unassembled WGS sequence"/>
</dbReference>
<feature type="binding site" evidence="8">
    <location>
        <position position="215"/>
    </location>
    <ligand>
        <name>Zn(2+)</name>
        <dbReference type="ChEBI" id="CHEBI:29105"/>
        <label>1</label>
    </ligand>
</feature>
<evidence type="ECO:0000256" key="3">
    <source>
        <dbReference type="ARBA" id="ARBA00022670"/>
    </source>
</evidence>
<evidence type="ECO:0000256" key="1">
    <source>
        <dbReference type="ARBA" id="ARBA00006272"/>
    </source>
</evidence>
<comment type="similarity">
    <text evidence="1 6">Belongs to the peptidase M42 family.</text>
</comment>
<evidence type="ECO:0000256" key="6">
    <source>
        <dbReference type="PIRNR" id="PIRNR001123"/>
    </source>
</evidence>
<dbReference type="Gene3D" id="3.40.630.10">
    <property type="entry name" value="Zn peptidases"/>
    <property type="match status" value="1"/>
</dbReference>
<evidence type="ECO:0000256" key="2">
    <source>
        <dbReference type="ARBA" id="ARBA00022438"/>
    </source>
</evidence>
<protein>
    <submittedName>
        <fullName evidence="9">M42 family metallopeptidase</fullName>
    </submittedName>
</protein>
<dbReference type="SUPFAM" id="SSF53187">
    <property type="entry name" value="Zn-dependent exopeptidases"/>
    <property type="match status" value="1"/>
</dbReference>
<dbReference type="InterPro" id="IPR051464">
    <property type="entry name" value="Peptidase_M42_aminopept"/>
</dbReference>
<dbReference type="CDD" id="cd05656">
    <property type="entry name" value="M42_Frv"/>
    <property type="match status" value="1"/>
</dbReference>
<feature type="binding site" evidence="8">
    <location>
        <position position="193"/>
    </location>
    <ligand>
        <name>Zn(2+)</name>
        <dbReference type="ChEBI" id="CHEBI:29105"/>
        <label>2</label>
    </ligand>
</feature>
<keyword evidence="10" id="KW-1185">Reference proteome</keyword>
<feature type="active site" description="Proton acceptor" evidence="7">
    <location>
        <position position="192"/>
    </location>
</feature>
<organism evidence="9 10">
    <name type="scientific">Candidatus Mcinerneyibacterium aminivorans</name>
    <dbReference type="NCBI Taxonomy" id="2703815"/>
    <lineage>
        <taxon>Bacteria</taxon>
        <taxon>Candidatus Macinerneyibacteriota</taxon>
        <taxon>Candidatus Mcinerneyibacteria</taxon>
        <taxon>Candidatus Mcinerneyibacteriales</taxon>
        <taxon>Candidatus Mcinerneyibacteriaceae</taxon>
        <taxon>Candidatus Mcinerneyibacterium</taxon>
    </lineage>
</organism>
<dbReference type="Gene3D" id="2.40.30.40">
    <property type="entry name" value="Peptidase M42, domain 2"/>
    <property type="match status" value="1"/>
</dbReference>
<dbReference type="PANTHER" id="PTHR32481">
    <property type="entry name" value="AMINOPEPTIDASE"/>
    <property type="match status" value="1"/>
</dbReference>
<proteinExistence type="inferred from homology"/>
<evidence type="ECO:0000313" key="10">
    <source>
        <dbReference type="Proteomes" id="UP000324143"/>
    </source>
</evidence>
<dbReference type="InterPro" id="IPR023367">
    <property type="entry name" value="Peptidase_M42_dom2"/>
</dbReference>
<dbReference type="AlphaFoldDB" id="A0A5D0MKS9"/>
<feature type="binding site" evidence="8">
    <location>
        <position position="162"/>
    </location>
    <ligand>
        <name>Zn(2+)</name>
        <dbReference type="ChEBI" id="CHEBI:29105"/>
        <label>2</label>
    </ligand>
</feature>